<dbReference type="InterPro" id="IPR023234">
    <property type="entry name" value="NarG-like_domain"/>
</dbReference>
<evidence type="ECO:0000256" key="10">
    <source>
        <dbReference type="ARBA" id="ARBA00022617"/>
    </source>
</evidence>
<evidence type="ECO:0000256" key="23">
    <source>
        <dbReference type="ARBA" id="ARBA00061196"/>
    </source>
</evidence>
<comment type="cofactor">
    <cofactor evidence="1">
        <name>[3Fe-4S] cluster</name>
        <dbReference type="ChEBI" id="CHEBI:21137"/>
    </cofactor>
</comment>
<evidence type="ECO:0000256" key="18">
    <source>
        <dbReference type="ARBA" id="ARBA00023014"/>
    </source>
</evidence>
<dbReference type="Proteomes" id="UP000516380">
    <property type="component" value="Chromosome"/>
</dbReference>
<keyword evidence="14" id="KW-0249">Electron transport</keyword>
<dbReference type="GO" id="GO:0009061">
    <property type="term" value="P:anaerobic respiration"/>
    <property type="evidence" value="ECO:0007669"/>
    <property type="project" value="TreeGrafter"/>
</dbReference>
<keyword evidence="10 26" id="KW-0349">Heme</keyword>
<dbReference type="Gene3D" id="1.10.3650.10">
    <property type="entry name" value="nitrate reductase domain like"/>
    <property type="match status" value="1"/>
</dbReference>
<dbReference type="Gene3D" id="1.20.950.20">
    <property type="entry name" value="Transmembrane di-heme cytochromes, Chain C"/>
    <property type="match status" value="1"/>
</dbReference>
<protein>
    <recommendedName>
        <fullName evidence="25">Nitrate reductase-like protein NarX</fullName>
    </recommendedName>
</protein>
<feature type="binding site" description="axial binding residue" evidence="26">
    <location>
        <position position="523"/>
    </location>
    <ligand>
        <name>heme b</name>
        <dbReference type="ChEBI" id="CHEBI:60344"/>
        <label>1</label>
    </ligand>
    <ligandPart>
        <name>Fe</name>
        <dbReference type="ChEBI" id="CHEBI:18248"/>
    </ligandPart>
</feature>
<dbReference type="InterPro" id="IPR003816">
    <property type="entry name" value="Nitrate_red_gam"/>
</dbReference>
<dbReference type="PANTHER" id="PTHR43518">
    <property type="entry name" value="NITRATE REDUCTASE BETA SUBUNIT"/>
    <property type="match status" value="1"/>
</dbReference>
<evidence type="ECO:0000256" key="4">
    <source>
        <dbReference type="ARBA" id="ARBA00001970"/>
    </source>
</evidence>
<keyword evidence="16" id="KW-0560">Oxidoreductase</keyword>
<dbReference type="Pfam" id="PF14711">
    <property type="entry name" value="Nitr_red_bet_C"/>
    <property type="match status" value="1"/>
</dbReference>
<feature type="binding site" description="axial binding residue" evidence="26">
    <location>
        <position position="533"/>
    </location>
    <ligand>
        <name>heme b</name>
        <dbReference type="ChEBI" id="CHEBI:60344"/>
        <label>1</label>
    </ligand>
    <ligandPart>
        <name>Fe</name>
        <dbReference type="ChEBI" id="CHEBI:18248"/>
    </ligandPart>
</feature>
<dbReference type="InterPro" id="IPR036197">
    <property type="entry name" value="NarG-like_sf"/>
</dbReference>
<evidence type="ECO:0000256" key="17">
    <source>
        <dbReference type="ARBA" id="ARBA00023004"/>
    </source>
</evidence>
<dbReference type="GO" id="GO:0008940">
    <property type="term" value="F:nitrate reductase activity"/>
    <property type="evidence" value="ECO:0007669"/>
    <property type="project" value="InterPro"/>
</dbReference>
<dbReference type="SUPFAM" id="SSF54862">
    <property type="entry name" value="4Fe-4S ferredoxins"/>
    <property type="match status" value="1"/>
</dbReference>
<keyword evidence="7" id="KW-1003">Cell membrane</keyword>
<evidence type="ECO:0000256" key="14">
    <source>
        <dbReference type="ARBA" id="ARBA00022982"/>
    </source>
</evidence>
<evidence type="ECO:0000256" key="2">
    <source>
        <dbReference type="ARBA" id="ARBA00001942"/>
    </source>
</evidence>
<dbReference type="NCBIfam" id="TIGR01660">
    <property type="entry name" value="narH"/>
    <property type="match status" value="1"/>
</dbReference>
<comment type="cofactor">
    <cofactor evidence="2">
        <name>Mo-bis(molybdopterin guanine dinucleotide)</name>
        <dbReference type="ChEBI" id="CHEBI:60539"/>
    </cofactor>
</comment>
<evidence type="ECO:0000256" key="26">
    <source>
        <dbReference type="PIRSR" id="PIRSR603816-1"/>
    </source>
</evidence>
<dbReference type="GO" id="GO:0051539">
    <property type="term" value="F:4 iron, 4 sulfur cluster binding"/>
    <property type="evidence" value="ECO:0007669"/>
    <property type="project" value="UniProtKB-KW"/>
</dbReference>
<dbReference type="GO" id="GO:0042128">
    <property type="term" value="P:nitrate assimilation"/>
    <property type="evidence" value="ECO:0007669"/>
    <property type="project" value="UniProtKB-KW"/>
</dbReference>
<dbReference type="EMBL" id="AP023343">
    <property type="protein sequence ID" value="BCI91206.1"/>
    <property type="molecule type" value="Genomic_DNA"/>
</dbReference>
<evidence type="ECO:0000313" key="29">
    <source>
        <dbReference type="EMBL" id="BCI91206.1"/>
    </source>
</evidence>
<dbReference type="Pfam" id="PF13247">
    <property type="entry name" value="Fer4_11"/>
    <property type="match status" value="1"/>
</dbReference>
<dbReference type="GO" id="GO:0005886">
    <property type="term" value="C:plasma membrane"/>
    <property type="evidence" value="ECO:0007669"/>
    <property type="project" value="UniProtKB-SubCell"/>
</dbReference>
<evidence type="ECO:0000256" key="20">
    <source>
        <dbReference type="ARBA" id="ARBA00023136"/>
    </source>
</evidence>
<keyword evidence="17 26" id="KW-0408">Iron</keyword>
<dbReference type="FunFam" id="3.30.70.20:FF:000026">
    <property type="entry name" value="Nitrate reductase subunit beta"/>
    <property type="match status" value="1"/>
</dbReference>
<evidence type="ECO:0000256" key="22">
    <source>
        <dbReference type="ARBA" id="ARBA00061095"/>
    </source>
</evidence>
<keyword evidence="19" id="KW-0534">Nitrate assimilation</keyword>
<evidence type="ECO:0000256" key="11">
    <source>
        <dbReference type="ARBA" id="ARBA00022692"/>
    </source>
</evidence>
<feature type="transmembrane region" description="Helical" evidence="27">
    <location>
        <begin position="559"/>
        <end position="578"/>
    </location>
</feature>
<comment type="cofactor">
    <cofactor evidence="3">
        <name>[4Fe-4S] cluster</name>
        <dbReference type="ChEBI" id="CHEBI:49883"/>
    </cofactor>
</comment>
<organism evidence="29 30">
    <name type="scientific">Mycobacterium kansasii</name>
    <dbReference type="NCBI Taxonomy" id="1768"/>
    <lineage>
        <taxon>Bacteria</taxon>
        <taxon>Bacillati</taxon>
        <taxon>Actinomycetota</taxon>
        <taxon>Actinomycetes</taxon>
        <taxon>Mycobacteriales</taxon>
        <taxon>Mycobacteriaceae</taxon>
        <taxon>Mycobacterium</taxon>
    </lineage>
</organism>
<evidence type="ECO:0000256" key="5">
    <source>
        <dbReference type="ARBA" id="ARBA00004651"/>
    </source>
</evidence>
<feature type="transmembrane region" description="Helical" evidence="27">
    <location>
        <begin position="598"/>
        <end position="619"/>
    </location>
</feature>
<evidence type="ECO:0000256" key="3">
    <source>
        <dbReference type="ARBA" id="ARBA00001966"/>
    </source>
</evidence>
<dbReference type="FunFam" id="1.20.950.20:FF:000001">
    <property type="entry name" value="Respiratory nitrate reductase subunit gamma"/>
    <property type="match status" value="1"/>
</dbReference>
<feature type="transmembrane region" description="Helical" evidence="27">
    <location>
        <begin position="514"/>
        <end position="539"/>
    </location>
</feature>
<evidence type="ECO:0000256" key="15">
    <source>
        <dbReference type="ARBA" id="ARBA00022989"/>
    </source>
</evidence>
<reference evidence="29 30" key="1">
    <citation type="submission" date="2020-07" db="EMBL/GenBank/DDBJ databases">
        <title>Mycobacterium kansasii (former subtype) with zoonotic potential isolated from diseased indoor pet cat, Japan.</title>
        <authorList>
            <person name="Fukano H."/>
            <person name="Terazono T."/>
            <person name="Hoshino Y."/>
        </authorList>
    </citation>
    <scope>NUCLEOTIDE SEQUENCE [LARGE SCALE GENOMIC DNA]</scope>
    <source>
        <strain evidence="29 30">Kuro-I</strain>
    </source>
</reference>
<evidence type="ECO:0000256" key="6">
    <source>
        <dbReference type="ARBA" id="ARBA00022448"/>
    </source>
</evidence>
<dbReference type="InterPro" id="IPR017896">
    <property type="entry name" value="4Fe4S_Fe-S-bd"/>
</dbReference>
<dbReference type="InterPro" id="IPR006547">
    <property type="entry name" value="NO3_Rdtase_bsu"/>
</dbReference>
<comment type="similarity">
    <text evidence="24">In the N-terminal section; belongs to the nitrate reductase alpha subunit family.</text>
</comment>
<evidence type="ECO:0000256" key="27">
    <source>
        <dbReference type="SAM" id="Phobius"/>
    </source>
</evidence>
<feature type="domain" description="4Fe-4S ferredoxin-type" evidence="28">
    <location>
        <begin position="113"/>
        <end position="142"/>
    </location>
</feature>
<dbReference type="GO" id="GO:0009325">
    <property type="term" value="C:nitrate reductase complex"/>
    <property type="evidence" value="ECO:0007669"/>
    <property type="project" value="InterPro"/>
</dbReference>
<proteinExistence type="inferred from homology"/>
<dbReference type="InterPro" id="IPR038262">
    <property type="entry name" value="Nitr_red_bet_C_sf"/>
</dbReference>
<comment type="subcellular location">
    <subcellularLocation>
        <location evidence="5">Cell membrane</location>
        <topology evidence="5">Multi-pass membrane protein</topology>
    </subcellularLocation>
</comment>
<dbReference type="InterPro" id="IPR029263">
    <property type="entry name" value="Nitr_red_bet_C"/>
</dbReference>
<evidence type="ECO:0000259" key="28">
    <source>
        <dbReference type="PROSITE" id="PS51379"/>
    </source>
</evidence>
<accession>A0A7G1IJL3</accession>
<dbReference type="AlphaFoldDB" id="A0A7G1IJL3"/>
<sequence length="711" mass="79035">MPSLADYYEPWTYDYEKLITAPLGEQMPVAPPRSLISGKPMKVSWSANWDDDLGGSPEIVPGDPVLQQVSERVRLELEQAFMFYLPRICEHCLNPSCVASCPSGAMYKRTEDGIVLVDQDRCRGWRMCVSGCPYKKVYFNHKTGKAEKCTMCYPRIEVGLPTVCSETCVGRLRYLGLVLYDVDRVLEAASVERDADLYPAHRRILLNPNDPDVIAGARAEGIPDEWIEAAQRSPVYALINTYQVALPLHPEFRTVPMVWYIPPLSPVVDAIGRDGHDGEDLGNLFGALGALRIPIEYLAGLFTAGDTTVVESVLRRLAAMRSYMRDINLGRPTQPHIPESVGMTEEQIYQMYRLLALAKYEERYVIPTAYELDGDAVEEAGCSLSFDGGPGMYGSGPFGEASGGPVPVAVETFHALRQRQTSEGMAANANQPSRVNLLNWDGRGCHPECSRAGGGDEVTAGEATPEVNEVLGKTFWDVVPYVVLAIVAVGTWWRYRYDKFGWTTRSSQLYEVRLLRIASPLFHYGILVVIVGHVIGLLIPESWTDAVRVSHHAYHVQAVVLGSIAGVTTLTGLALLIYRRRSRGPVFMATTVNDKLMYVLLAGAISAGLYTTALGSGTFGESYNYRETVSVWFRSIWVLQPRGELMALAPLYYQLHVMIALALFAIWPFTRLVHAFSAPVAYLFRPYVVYRSRGVATRKELVGSHLQRRGR</sequence>
<evidence type="ECO:0000256" key="25">
    <source>
        <dbReference type="ARBA" id="ARBA00071287"/>
    </source>
</evidence>
<feature type="binding site" description="axial binding residue" evidence="26">
    <location>
        <position position="674"/>
    </location>
    <ligand>
        <name>heme b</name>
        <dbReference type="ChEBI" id="CHEBI:60344"/>
        <label>1</label>
    </ligand>
    <ligandPart>
        <name>Fe</name>
        <dbReference type="ChEBI" id="CHEBI:18248"/>
    </ligandPart>
</feature>
<gene>
    <name evidence="29" type="ORF">NIIDMKKI_64120</name>
</gene>
<dbReference type="Pfam" id="PF02665">
    <property type="entry name" value="Nitrate_red_gam"/>
    <property type="match status" value="1"/>
</dbReference>
<evidence type="ECO:0000256" key="1">
    <source>
        <dbReference type="ARBA" id="ARBA00001927"/>
    </source>
</evidence>
<keyword evidence="9" id="KW-0500">Molybdenum</keyword>
<evidence type="ECO:0000256" key="21">
    <source>
        <dbReference type="ARBA" id="ARBA00056200"/>
    </source>
</evidence>
<keyword evidence="13" id="KW-0677">Repeat</keyword>
<feature type="domain" description="4Fe-4S ferredoxin-type" evidence="28">
    <location>
        <begin position="80"/>
        <end position="111"/>
    </location>
</feature>
<evidence type="ECO:0000256" key="7">
    <source>
        <dbReference type="ARBA" id="ARBA00022475"/>
    </source>
</evidence>
<evidence type="ECO:0000313" key="30">
    <source>
        <dbReference type="Proteomes" id="UP000516380"/>
    </source>
</evidence>
<keyword evidence="30" id="KW-1185">Reference proteome</keyword>
<dbReference type="GO" id="GO:0009055">
    <property type="term" value="F:electron transfer activity"/>
    <property type="evidence" value="ECO:0007669"/>
    <property type="project" value="TreeGrafter"/>
</dbReference>
<dbReference type="GO" id="GO:0046872">
    <property type="term" value="F:metal ion binding"/>
    <property type="evidence" value="ECO:0007669"/>
    <property type="project" value="UniProtKB-KW"/>
</dbReference>
<dbReference type="PROSITE" id="PS51379">
    <property type="entry name" value="4FE4S_FER_2"/>
    <property type="match status" value="2"/>
</dbReference>
<keyword evidence="15 27" id="KW-1133">Transmembrane helix</keyword>
<comment type="similarity">
    <text evidence="23">In the C-terminal section; belongs to the nitrate reductase gamma subunit family.</text>
</comment>
<comment type="cofactor">
    <cofactor evidence="4">
        <name>heme b</name>
        <dbReference type="ChEBI" id="CHEBI:60344"/>
    </cofactor>
</comment>
<evidence type="ECO:0000256" key="12">
    <source>
        <dbReference type="ARBA" id="ARBA00022723"/>
    </source>
</evidence>
<evidence type="ECO:0000256" key="16">
    <source>
        <dbReference type="ARBA" id="ARBA00023002"/>
    </source>
</evidence>
<dbReference type="PANTHER" id="PTHR43518:SF1">
    <property type="entry name" value="RESPIRATORY NITRATE REDUCTASE 1 BETA CHAIN"/>
    <property type="match status" value="1"/>
</dbReference>
<evidence type="ECO:0000256" key="19">
    <source>
        <dbReference type="ARBA" id="ARBA00023063"/>
    </source>
</evidence>
<dbReference type="NCBIfam" id="TIGR00351">
    <property type="entry name" value="narI"/>
    <property type="match status" value="1"/>
</dbReference>
<keyword evidence="8" id="KW-0004">4Fe-4S</keyword>
<evidence type="ECO:0000256" key="24">
    <source>
        <dbReference type="ARBA" id="ARBA00061480"/>
    </source>
</evidence>
<feature type="transmembrane region" description="Helical" evidence="27">
    <location>
        <begin position="651"/>
        <end position="669"/>
    </location>
</feature>
<feature type="transmembrane region" description="Helical" evidence="27">
    <location>
        <begin position="474"/>
        <end position="493"/>
    </location>
</feature>
<feature type="binding site" description="axial binding residue" evidence="26">
    <location>
        <position position="656"/>
    </location>
    <ligand>
        <name>heme b</name>
        <dbReference type="ChEBI" id="CHEBI:60344"/>
        <label>1</label>
    </ligand>
    <ligandPart>
        <name>Fe</name>
        <dbReference type="ChEBI" id="CHEBI:18248"/>
    </ligandPart>
</feature>
<evidence type="ECO:0000256" key="9">
    <source>
        <dbReference type="ARBA" id="ARBA00022505"/>
    </source>
</evidence>
<keyword evidence="11 27" id="KW-0812">Transmembrane</keyword>
<evidence type="ECO:0000256" key="8">
    <source>
        <dbReference type="ARBA" id="ARBA00022485"/>
    </source>
</evidence>
<comment type="similarity">
    <text evidence="22">In the central section; belongs to the NarJ/NarW family.</text>
</comment>
<evidence type="ECO:0000256" key="13">
    <source>
        <dbReference type="ARBA" id="ARBA00022737"/>
    </source>
</evidence>
<keyword evidence="12" id="KW-0479">Metal-binding</keyword>
<dbReference type="SUPFAM" id="SSF103501">
    <property type="entry name" value="Respiratory nitrate reductase 1 gamma chain"/>
    <property type="match status" value="1"/>
</dbReference>
<dbReference type="Gene3D" id="3.30.70.20">
    <property type="match status" value="2"/>
</dbReference>
<name>A0A7G1IJL3_MYCKA</name>
<keyword evidence="20 27" id="KW-0472">Membrane</keyword>
<keyword evidence="6" id="KW-0813">Transport</keyword>
<comment type="function">
    <text evidence="21">Does not seem to have nitrate reductase activity.</text>
</comment>
<keyword evidence="18" id="KW-0411">Iron-sulfur</keyword>